<dbReference type="PANTHER" id="PTHR44229">
    <property type="entry name" value="15-HYDROXYPROSTAGLANDIN DEHYDROGENASE [NAD(+)]"/>
    <property type="match status" value="1"/>
</dbReference>
<evidence type="ECO:0000313" key="5">
    <source>
        <dbReference type="Proteomes" id="UP000070501"/>
    </source>
</evidence>
<dbReference type="Gene3D" id="3.40.50.720">
    <property type="entry name" value="NAD(P)-binding Rossmann-like Domain"/>
    <property type="match status" value="1"/>
</dbReference>
<dbReference type="OrthoDB" id="3766406at2759"/>
<gene>
    <name evidence="4" type="ORF">Micbo1qcDRAFT_203776</name>
</gene>
<dbReference type="GO" id="GO:0005737">
    <property type="term" value="C:cytoplasm"/>
    <property type="evidence" value="ECO:0007669"/>
    <property type="project" value="TreeGrafter"/>
</dbReference>
<dbReference type="InterPro" id="IPR020904">
    <property type="entry name" value="Sc_DH/Rdtase_CS"/>
</dbReference>
<evidence type="ECO:0000313" key="4">
    <source>
        <dbReference type="EMBL" id="KXJ91720.1"/>
    </source>
</evidence>
<dbReference type="InterPro" id="IPR036291">
    <property type="entry name" value="NAD(P)-bd_dom_sf"/>
</dbReference>
<accession>A0A136J3A2</accession>
<evidence type="ECO:0000256" key="3">
    <source>
        <dbReference type="ARBA" id="ARBA00023002"/>
    </source>
</evidence>
<reference evidence="5" key="1">
    <citation type="submission" date="2016-02" db="EMBL/GenBank/DDBJ databases">
        <title>Draft genome sequence of Microdochium bolleyi, a fungal endophyte of beachgrass.</title>
        <authorList>
            <consortium name="DOE Joint Genome Institute"/>
            <person name="David A.S."/>
            <person name="May G."/>
            <person name="Haridas S."/>
            <person name="Lim J."/>
            <person name="Wang M."/>
            <person name="Labutti K."/>
            <person name="Lipzen A."/>
            <person name="Barry K."/>
            <person name="Grigoriev I.V."/>
        </authorList>
    </citation>
    <scope>NUCLEOTIDE SEQUENCE [LARGE SCALE GENOMIC DNA]</scope>
    <source>
        <strain evidence="5">J235TASD1</strain>
    </source>
</reference>
<dbReference type="SUPFAM" id="SSF51735">
    <property type="entry name" value="NAD(P)-binding Rossmann-fold domains"/>
    <property type="match status" value="1"/>
</dbReference>
<evidence type="ECO:0000256" key="1">
    <source>
        <dbReference type="ARBA" id="ARBA00006484"/>
    </source>
</evidence>
<dbReference type="AlphaFoldDB" id="A0A136J3A2"/>
<dbReference type="InParanoid" id="A0A136J3A2"/>
<comment type="similarity">
    <text evidence="1">Belongs to the short-chain dehydrogenases/reductases (SDR) family.</text>
</comment>
<evidence type="ECO:0000256" key="2">
    <source>
        <dbReference type="ARBA" id="ARBA00022857"/>
    </source>
</evidence>
<sequence>MAASIPDGVADIADSLDNMAIAAMPKSKEDLNPELFSFARLMSRRAADPSFKKQFEEQPIPITTGQPVPMFKGQPMNCYMLQKLSPDLVYFILDSVDLESAMNFSNTCRDAHIIFKNFRNDKKFRKVHISVVPALPKYNLDGLKLMDVYARKDPGVWICLKHSKIHKVDLSVEQCDGPGGVDFRDVPGQQLERNPFRSRQRPCDQLRPMHPYDVRCGTLLQRHIYLLLKYARLDHSCDGRLQHVYKRHMEALLATRRQRNEWFELYPSRPNRLRVDYRVSPRIVVGPRLIDEEDVVAMETNTSSGRQVLRYVQKSEWRYRHGRNAISVATLGHVKVCPHLSHRPQDFEVIPGVTCYMPFTGSVAVNAPQNSDGRLTEAIVSVMLPGRPYHQVGMVRLGGAGSVSSVVDYDFLKTIPAGATIERAVSCRWCRTDVLVKAVFNTHDSLDPAALSVDFPPSRFPNGENQHVSTVAPGTALGPPTSLSEFIITAWQDLGPEEPEGSMTWIDNIARQKLRSTDVVTEQPTRQSQDRLYALIRSGKMKEAAPAGLFRDGTKVGSIKDLYEQSALHMHDEGDEENLRVGRNHETLRINPSYPYRAAERPSTLPLLNPRNGNMIARPRKVAIITGAASGMGLDVARLLAKTQPGVWNLHLFDINETAGAAVAAEISSPAGHGTAATFHEVDIGRYDTLASAFHAVWAREQRLDFVFANAGLFERPGFWDEHGGADEEDVMSVGPPPEQDWAIVEVNVKGTMNTCYLARHYFRLDGRRDGVLVVTGSCTALYPSELTPRYSASKAALLNFVQGIAPAYLSRYGIRVSTILPGAVLTNFVAEDEWPDYPPDWFTPLQQVAETVVKLASGTESLEDAWGNQVEPKGDSGLVVELGVGKIYFRKPHEFCDETMRKVMGKVAVEQT</sequence>
<organism evidence="4 5">
    <name type="scientific">Microdochium bolleyi</name>
    <dbReference type="NCBI Taxonomy" id="196109"/>
    <lineage>
        <taxon>Eukaryota</taxon>
        <taxon>Fungi</taxon>
        <taxon>Dikarya</taxon>
        <taxon>Ascomycota</taxon>
        <taxon>Pezizomycotina</taxon>
        <taxon>Sordariomycetes</taxon>
        <taxon>Xylariomycetidae</taxon>
        <taxon>Xylariales</taxon>
        <taxon>Microdochiaceae</taxon>
        <taxon>Microdochium</taxon>
    </lineage>
</organism>
<keyword evidence="5" id="KW-1185">Reference proteome</keyword>
<dbReference type="InterPro" id="IPR002347">
    <property type="entry name" value="SDR_fam"/>
</dbReference>
<protein>
    <submittedName>
        <fullName evidence="4">Uncharacterized protein</fullName>
    </submittedName>
</protein>
<keyword evidence="2" id="KW-0521">NADP</keyword>
<dbReference type="GO" id="GO:0016616">
    <property type="term" value="F:oxidoreductase activity, acting on the CH-OH group of donors, NAD or NADP as acceptor"/>
    <property type="evidence" value="ECO:0007669"/>
    <property type="project" value="TreeGrafter"/>
</dbReference>
<dbReference type="PANTHER" id="PTHR44229:SF4">
    <property type="entry name" value="15-HYDROXYPROSTAGLANDIN DEHYDROGENASE [NAD(+)]"/>
    <property type="match status" value="1"/>
</dbReference>
<dbReference type="PROSITE" id="PS00061">
    <property type="entry name" value="ADH_SHORT"/>
    <property type="match status" value="1"/>
</dbReference>
<dbReference type="Proteomes" id="UP000070501">
    <property type="component" value="Unassembled WGS sequence"/>
</dbReference>
<name>A0A136J3A2_9PEZI</name>
<proteinExistence type="inferred from homology"/>
<dbReference type="PRINTS" id="PR00081">
    <property type="entry name" value="GDHRDH"/>
</dbReference>
<keyword evidence="3" id="KW-0560">Oxidoreductase</keyword>
<dbReference type="STRING" id="196109.A0A136J3A2"/>
<dbReference type="EMBL" id="KQ964249">
    <property type="protein sequence ID" value="KXJ91720.1"/>
    <property type="molecule type" value="Genomic_DNA"/>
</dbReference>
<dbReference type="Pfam" id="PF00106">
    <property type="entry name" value="adh_short"/>
    <property type="match status" value="1"/>
</dbReference>